<comment type="caution">
    <text evidence="1">The sequence shown here is derived from an EMBL/GenBank/DDBJ whole genome shotgun (WGS) entry which is preliminary data.</text>
</comment>
<evidence type="ECO:0000313" key="1">
    <source>
        <dbReference type="EMBL" id="KAK2574895.1"/>
    </source>
</evidence>
<sequence>MAWAPSYRIFPKQHERYEDRNLGSAHRYVLGQGHSGMQFGEAPSGQGAGKKMLKRKLMHLKETENEISKGRIAAQFRHYSSPRTAIACAWDGFRSHR</sequence>
<dbReference type="AlphaFoldDB" id="A0AAD9VIG6"/>
<evidence type="ECO:0000313" key="2">
    <source>
        <dbReference type="Proteomes" id="UP001258017"/>
    </source>
</evidence>
<name>A0AAD9VIG6_9HYME</name>
<reference evidence="1" key="2">
    <citation type="journal article" date="2023" name="Commun. Biol.">
        <title>Intrasexual cuticular hydrocarbon dimorphism in a wasp sheds light on hydrocarbon biosynthesis genes in Hymenoptera.</title>
        <authorList>
            <person name="Moris V.C."/>
            <person name="Podsiadlowski L."/>
            <person name="Martin S."/>
            <person name="Oeyen J.P."/>
            <person name="Donath A."/>
            <person name="Petersen M."/>
            <person name="Wilbrandt J."/>
            <person name="Misof B."/>
            <person name="Liedtke D."/>
            <person name="Thamm M."/>
            <person name="Scheiner R."/>
            <person name="Schmitt T."/>
            <person name="Niehuis O."/>
        </authorList>
    </citation>
    <scope>NUCLEOTIDE SEQUENCE</scope>
    <source>
        <strain evidence="1">GBR_01_08_01A</strain>
    </source>
</reference>
<protein>
    <submittedName>
        <fullName evidence="1">Uncharacterized protein</fullName>
    </submittedName>
</protein>
<gene>
    <name evidence="1" type="ORF">KPH14_008347</name>
</gene>
<dbReference type="Proteomes" id="UP001258017">
    <property type="component" value="Unassembled WGS sequence"/>
</dbReference>
<dbReference type="EMBL" id="JAIFRP010004526">
    <property type="protein sequence ID" value="KAK2574895.1"/>
    <property type="molecule type" value="Genomic_DNA"/>
</dbReference>
<keyword evidence="2" id="KW-1185">Reference proteome</keyword>
<reference evidence="1" key="1">
    <citation type="submission" date="2021-08" db="EMBL/GenBank/DDBJ databases">
        <authorList>
            <person name="Misof B."/>
            <person name="Oliver O."/>
            <person name="Podsiadlowski L."/>
            <person name="Donath A."/>
            <person name="Peters R."/>
            <person name="Mayer C."/>
            <person name="Rust J."/>
            <person name="Gunkel S."/>
            <person name="Lesny P."/>
            <person name="Martin S."/>
            <person name="Oeyen J.P."/>
            <person name="Petersen M."/>
            <person name="Panagiotis P."/>
            <person name="Wilbrandt J."/>
            <person name="Tanja T."/>
        </authorList>
    </citation>
    <scope>NUCLEOTIDE SEQUENCE</scope>
    <source>
        <strain evidence="1">GBR_01_08_01A</strain>
        <tissue evidence="1">Thorax + abdomen</tissue>
    </source>
</reference>
<accession>A0AAD9VIG6</accession>
<organism evidence="1 2">
    <name type="scientific">Odynerus spinipes</name>
    <dbReference type="NCBI Taxonomy" id="1348599"/>
    <lineage>
        <taxon>Eukaryota</taxon>
        <taxon>Metazoa</taxon>
        <taxon>Ecdysozoa</taxon>
        <taxon>Arthropoda</taxon>
        <taxon>Hexapoda</taxon>
        <taxon>Insecta</taxon>
        <taxon>Pterygota</taxon>
        <taxon>Neoptera</taxon>
        <taxon>Endopterygota</taxon>
        <taxon>Hymenoptera</taxon>
        <taxon>Apocrita</taxon>
        <taxon>Aculeata</taxon>
        <taxon>Vespoidea</taxon>
        <taxon>Vespidae</taxon>
        <taxon>Eumeninae</taxon>
        <taxon>Odynerus</taxon>
    </lineage>
</organism>
<proteinExistence type="predicted"/>